<sequence length="144" mass="15246">MAGMFLGGCGGAAAGSDSGGWASSEEVFLKRWNNMVDADLRIDHFNHAANMNPTAYVGQGIKIDIDVGRSIFTLSSAMPERQACTFLLAAASGSTYQEAVSMDGEALNNSSRTGHLFAERGGVTYMVEKFGNGSWGCTSMKSRT</sequence>
<gene>
    <name evidence="1" type="ORF">Y882_15750</name>
</gene>
<dbReference type="Proteomes" id="UP000035481">
    <property type="component" value="Unassembled WGS sequence"/>
</dbReference>
<dbReference type="PATRIC" id="fig|1440762.4.peg.2874"/>
<organism evidence="1 2">
    <name type="scientific">Dyella japonica DSM 16301</name>
    <dbReference type="NCBI Taxonomy" id="1440762"/>
    <lineage>
        <taxon>Bacteria</taxon>
        <taxon>Pseudomonadati</taxon>
        <taxon>Pseudomonadota</taxon>
        <taxon>Gammaproteobacteria</taxon>
        <taxon>Lysobacterales</taxon>
        <taxon>Rhodanobacteraceae</taxon>
        <taxon>Dyella</taxon>
    </lineage>
</organism>
<dbReference type="AlphaFoldDB" id="A0A0G9GZX6"/>
<protein>
    <submittedName>
        <fullName evidence="1">Uncharacterized protein</fullName>
    </submittedName>
</protein>
<dbReference type="EMBL" id="JPLA01000044">
    <property type="protein sequence ID" value="KLD62504.1"/>
    <property type="molecule type" value="Genomic_DNA"/>
</dbReference>
<name>A0A0G9GZX6_9GAMM</name>
<reference evidence="1 2" key="1">
    <citation type="journal article" date="2015" name="Antonie Van Leeuwenhoek">
        <title>A phylogenomic and molecular marker based taxonomic framework for the order Xanthomonadales: proposal to transfer the families Algiphilaceae and Solimonadaceae to the order Nevskiales ord. nov. and to create a new family within the order Xanthomonadales, the family Rhodanobacteraceae fam. nov., containing the genus Rhodanobacter and its closest relatives.</title>
        <authorList>
            <person name="Naushad S."/>
            <person name="Adeolu M."/>
            <person name="Wong S."/>
            <person name="Sohail M."/>
            <person name="Schellhorn H.E."/>
            <person name="Gupta R.S."/>
        </authorList>
    </citation>
    <scope>NUCLEOTIDE SEQUENCE [LARGE SCALE GENOMIC DNA]</scope>
    <source>
        <strain evidence="1 2">DSM 16301</strain>
    </source>
</reference>
<comment type="caution">
    <text evidence="1">The sequence shown here is derived from an EMBL/GenBank/DDBJ whole genome shotgun (WGS) entry which is preliminary data.</text>
</comment>
<evidence type="ECO:0000313" key="2">
    <source>
        <dbReference type="Proteomes" id="UP000035481"/>
    </source>
</evidence>
<proteinExistence type="predicted"/>
<evidence type="ECO:0000313" key="1">
    <source>
        <dbReference type="EMBL" id="KLD62504.1"/>
    </source>
</evidence>
<accession>A0A0G9GZX6</accession>